<dbReference type="InterPro" id="IPR037732">
    <property type="entry name" value="C2A_Synaptotagmin-7"/>
</dbReference>
<keyword evidence="1" id="KW-0677">Repeat</keyword>
<feature type="region of interest" description="Disordered" evidence="2">
    <location>
        <begin position="45"/>
        <end position="96"/>
    </location>
</feature>
<dbReference type="GO" id="GO:0070382">
    <property type="term" value="C:exocytic vesicle"/>
    <property type="evidence" value="ECO:0007669"/>
    <property type="project" value="TreeGrafter"/>
</dbReference>
<dbReference type="SUPFAM" id="SSF49562">
    <property type="entry name" value="C2 domain (Calcium/lipid-binding domain, CaLB)"/>
    <property type="match status" value="2"/>
</dbReference>
<dbReference type="PROSITE" id="PS50004">
    <property type="entry name" value="C2"/>
    <property type="match status" value="2"/>
</dbReference>
<dbReference type="KEGG" id="aplc:110991128"/>
<dbReference type="GO" id="GO:0005544">
    <property type="term" value="F:calcium-dependent phospholipid binding"/>
    <property type="evidence" value="ECO:0007669"/>
    <property type="project" value="InterPro"/>
</dbReference>
<feature type="compositionally biased region" description="Basic and acidic residues" evidence="2">
    <location>
        <begin position="84"/>
        <end position="96"/>
    </location>
</feature>
<protein>
    <submittedName>
        <fullName evidence="6">Synaptotagmin-7-like isoform X1</fullName>
    </submittedName>
</protein>
<gene>
    <name evidence="6" type="primary">LOC110991128</name>
</gene>
<keyword evidence="3" id="KW-0472">Membrane</keyword>
<dbReference type="GO" id="GO:0005509">
    <property type="term" value="F:calcium ion binding"/>
    <property type="evidence" value="ECO:0007669"/>
    <property type="project" value="TreeGrafter"/>
</dbReference>
<dbReference type="Proteomes" id="UP000694845">
    <property type="component" value="Unplaced"/>
</dbReference>
<keyword evidence="5" id="KW-1185">Reference proteome</keyword>
<evidence type="ECO:0000256" key="3">
    <source>
        <dbReference type="SAM" id="Phobius"/>
    </source>
</evidence>
<dbReference type="GeneID" id="110991128"/>
<dbReference type="InterPro" id="IPR001565">
    <property type="entry name" value="Synaptotagmin"/>
</dbReference>
<dbReference type="SMART" id="SM00239">
    <property type="entry name" value="C2"/>
    <property type="match status" value="2"/>
</dbReference>
<dbReference type="PRINTS" id="PR00399">
    <property type="entry name" value="SYNAPTOTAGMN"/>
</dbReference>
<dbReference type="InterPro" id="IPR000008">
    <property type="entry name" value="C2_dom"/>
</dbReference>
<evidence type="ECO:0000256" key="2">
    <source>
        <dbReference type="SAM" id="MobiDB-lite"/>
    </source>
</evidence>
<dbReference type="GO" id="GO:0048791">
    <property type="term" value="P:calcium ion-regulated exocytosis of neurotransmitter"/>
    <property type="evidence" value="ECO:0007669"/>
    <property type="project" value="TreeGrafter"/>
</dbReference>
<dbReference type="AlphaFoldDB" id="A0A8B8A3Q9"/>
<dbReference type="GO" id="GO:0098793">
    <property type="term" value="C:presynapse"/>
    <property type="evidence" value="ECO:0007669"/>
    <property type="project" value="GOC"/>
</dbReference>
<keyword evidence="3" id="KW-1133">Transmembrane helix</keyword>
<proteinExistence type="predicted"/>
<evidence type="ECO:0000313" key="6">
    <source>
        <dbReference type="RefSeq" id="XP_022112012.1"/>
    </source>
</evidence>
<organism evidence="5 6">
    <name type="scientific">Acanthaster planci</name>
    <name type="common">Crown-of-thorns starfish</name>
    <dbReference type="NCBI Taxonomy" id="133434"/>
    <lineage>
        <taxon>Eukaryota</taxon>
        <taxon>Metazoa</taxon>
        <taxon>Echinodermata</taxon>
        <taxon>Eleutherozoa</taxon>
        <taxon>Asterozoa</taxon>
        <taxon>Asteroidea</taxon>
        <taxon>Valvatacea</taxon>
        <taxon>Valvatida</taxon>
        <taxon>Acanthasteridae</taxon>
        <taxon>Acanthaster</taxon>
    </lineage>
</organism>
<dbReference type="GO" id="GO:0030276">
    <property type="term" value="F:clathrin binding"/>
    <property type="evidence" value="ECO:0007669"/>
    <property type="project" value="TreeGrafter"/>
</dbReference>
<dbReference type="GO" id="GO:0001786">
    <property type="term" value="F:phosphatidylserine binding"/>
    <property type="evidence" value="ECO:0007669"/>
    <property type="project" value="TreeGrafter"/>
</dbReference>
<reference evidence="6" key="1">
    <citation type="submission" date="2025-08" db="UniProtKB">
        <authorList>
            <consortium name="RefSeq"/>
        </authorList>
    </citation>
    <scope>IDENTIFICATION</scope>
</reference>
<dbReference type="RefSeq" id="XP_022112012.1">
    <property type="nucleotide sequence ID" value="XM_022256320.1"/>
</dbReference>
<evidence type="ECO:0000313" key="5">
    <source>
        <dbReference type="Proteomes" id="UP000694845"/>
    </source>
</evidence>
<feature type="transmembrane region" description="Helical" evidence="3">
    <location>
        <begin position="14"/>
        <end position="40"/>
    </location>
</feature>
<dbReference type="GO" id="GO:0000149">
    <property type="term" value="F:SNARE binding"/>
    <property type="evidence" value="ECO:0007669"/>
    <property type="project" value="TreeGrafter"/>
</dbReference>
<dbReference type="GO" id="GO:0006906">
    <property type="term" value="P:vesicle fusion"/>
    <property type="evidence" value="ECO:0007669"/>
    <property type="project" value="TreeGrafter"/>
</dbReference>
<evidence type="ECO:0000259" key="4">
    <source>
        <dbReference type="PROSITE" id="PS50004"/>
    </source>
</evidence>
<dbReference type="CDD" id="cd08386">
    <property type="entry name" value="C2A_Synaptotagmin-7"/>
    <property type="match status" value="1"/>
</dbReference>
<dbReference type="OrthoDB" id="67700at2759"/>
<feature type="domain" description="C2" evidence="4">
    <location>
        <begin position="235"/>
        <end position="357"/>
    </location>
</feature>
<dbReference type="PANTHER" id="PTHR10024">
    <property type="entry name" value="SYNAPTOTAGMIN"/>
    <property type="match status" value="1"/>
</dbReference>
<dbReference type="GO" id="GO:0005886">
    <property type="term" value="C:plasma membrane"/>
    <property type="evidence" value="ECO:0007669"/>
    <property type="project" value="TreeGrafter"/>
</dbReference>
<dbReference type="InterPro" id="IPR035892">
    <property type="entry name" value="C2_domain_sf"/>
</dbReference>
<feature type="domain" description="C2" evidence="4">
    <location>
        <begin position="366"/>
        <end position="499"/>
    </location>
</feature>
<dbReference type="Gene3D" id="2.60.40.150">
    <property type="entry name" value="C2 domain"/>
    <property type="match status" value="2"/>
</dbReference>
<name>A0A8B8A3Q9_ACAPL</name>
<keyword evidence="3" id="KW-0812">Transmembrane</keyword>
<dbReference type="GO" id="GO:0030424">
    <property type="term" value="C:axon"/>
    <property type="evidence" value="ECO:0007669"/>
    <property type="project" value="TreeGrafter"/>
</dbReference>
<dbReference type="FunFam" id="2.60.40.150:FF:000140">
    <property type="entry name" value="synaptotagmin-7 isoform X1"/>
    <property type="match status" value="1"/>
</dbReference>
<accession>A0A8B8A3Q9</accession>
<dbReference type="PANTHER" id="PTHR10024:SF344">
    <property type="entry name" value="SYNAPTOTAGMIN-7"/>
    <property type="match status" value="1"/>
</dbReference>
<sequence>MQEEPANQQALHQLVLVLVSAAFLTVVVMASFLCGICNFFRRSKDDNGEEQKQPILGMEESKKLGPRSTSYSDKGKRPSLLASKKSEGILREVGKGKTKTELHKSWSFFGSQQATSGDSTLPLVPGQTTVQNVQPSIRRSQSTPMSALSSSQLTTVFEHSEGKMVAEPVQPDARKIGKQPSVMSAASAFSLAQEAFGLTERFGKKSSKTAASTELVLKQNSVPGTSPEDEEEGEFVGKLQFSIKYEFTEETLVVKVLRATDLLAKDFSGTSDPFVKVMLLPNKKHKMETKVKRKKLNPVWNETFLFEGFPYNKLQERVLHLEVLDYDRFSRNDPIGELNIPLAEIDLTQEQTVNKTLTPSSKSYGKLGKILVSLCFAPTAGRITIVIMKCDGLAAKDITGKSDPYVKVWHVYQDKKIEKKKTIVKYNTLNPVFNVSFMFHVTLNKIRDTSFIISVVDKDRLSRNDTIGGIILGPKASPSETSHWAEMLNKPRTPVAQWHVLKDMG</sequence>
<dbReference type="PRINTS" id="PR00360">
    <property type="entry name" value="C2DOMAIN"/>
</dbReference>
<evidence type="ECO:0000256" key="1">
    <source>
        <dbReference type="ARBA" id="ARBA00022737"/>
    </source>
</evidence>
<dbReference type="Pfam" id="PF00168">
    <property type="entry name" value="C2"/>
    <property type="match status" value="2"/>
</dbReference>